<dbReference type="InterPro" id="IPR052443">
    <property type="entry name" value="E3_ubiq-ligase_RNF220-like"/>
</dbReference>
<sequence>MRALAEPEGTPSRAGSSSLSPSPLPEEQPKANRSKRAVTRVCPVCSEKIPLRLLGIHADFEMNRVEDILKGVGPSVMFVHSESEPITSRRGAALKARRCINPRGGPEMDTIAQVEKTLKLLRRNRKSRIAKLKEIIAQDEDEQPGLAITGNEITCPVCLTKVRGDEDLIETHVNTCLANSARLQAEAEEQERRKREVQMRGDTWSEIEVDGDVRLHLNHINGLRGMGIHIRDHTQLDVEEEVDVDGDDEFGMAQFTERDVMDPSFIRQEVDSNGDVEDEDDEGRALRSLVAEGKVITRRQISPDLNGVRAEIEKVMGVGEAERMDQAVVAAKNSGNTAKLVAALNDKIKQLVCLAL</sequence>
<dbReference type="InterPro" id="IPR031824">
    <property type="entry name" value="RNF220_mid"/>
</dbReference>
<reference evidence="9 10" key="1">
    <citation type="submission" date="2019-02" db="EMBL/GenBank/DDBJ databases">
        <title>Genome sequencing of the rare red list fungi Phellinidium pouzarii.</title>
        <authorList>
            <person name="Buettner E."/>
            <person name="Kellner H."/>
        </authorList>
    </citation>
    <scope>NUCLEOTIDE SEQUENCE [LARGE SCALE GENOMIC DNA]</scope>
    <source>
        <strain evidence="9 10">DSM 108285</strain>
    </source>
</reference>
<dbReference type="OrthoDB" id="6270329at2759"/>
<feature type="region of interest" description="Disordered" evidence="7">
    <location>
        <begin position="1"/>
        <end position="37"/>
    </location>
</feature>
<dbReference type="EMBL" id="SGPK01000248">
    <property type="protein sequence ID" value="THH05621.1"/>
    <property type="molecule type" value="Genomic_DNA"/>
</dbReference>
<dbReference type="Pfam" id="PF15926">
    <property type="entry name" value="RNF220"/>
    <property type="match status" value="1"/>
</dbReference>
<proteinExistence type="predicted"/>
<feature type="coiled-coil region" evidence="6">
    <location>
        <begin position="173"/>
        <end position="200"/>
    </location>
</feature>
<keyword evidence="1" id="KW-0479">Metal-binding</keyword>
<evidence type="ECO:0000256" key="4">
    <source>
        <dbReference type="ARBA" id="ARBA00022833"/>
    </source>
</evidence>
<evidence type="ECO:0000256" key="3">
    <source>
        <dbReference type="ARBA" id="ARBA00022771"/>
    </source>
</evidence>
<dbReference type="AlphaFoldDB" id="A0A4S4L421"/>
<dbReference type="PANTHER" id="PTHR13459:SF1">
    <property type="entry name" value="E3 UBIQUITIN-PROTEIN LIGASE RNF220 ISOFORM X1"/>
    <property type="match status" value="1"/>
</dbReference>
<keyword evidence="3" id="KW-0863">Zinc-finger</keyword>
<dbReference type="PANTHER" id="PTHR13459">
    <property type="entry name" value="E3 UBIQUITIN-PROTEIN LIGASE RNF220 ISOFORM X1"/>
    <property type="match status" value="1"/>
</dbReference>
<dbReference type="GO" id="GO:0008270">
    <property type="term" value="F:zinc ion binding"/>
    <property type="evidence" value="ECO:0007669"/>
    <property type="project" value="UniProtKB-KW"/>
</dbReference>
<dbReference type="Proteomes" id="UP000308199">
    <property type="component" value="Unassembled WGS sequence"/>
</dbReference>
<keyword evidence="2" id="KW-0227">DNA damage</keyword>
<evidence type="ECO:0000313" key="9">
    <source>
        <dbReference type="EMBL" id="THH05621.1"/>
    </source>
</evidence>
<protein>
    <recommendedName>
        <fullName evidence="8">UBZ4-type domain-containing protein</fullName>
    </recommendedName>
</protein>
<keyword evidence="6" id="KW-0175">Coiled coil</keyword>
<accession>A0A4S4L421</accession>
<gene>
    <name evidence="9" type="ORF">EW145_g4660</name>
</gene>
<keyword evidence="5" id="KW-0234">DNA repair</keyword>
<evidence type="ECO:0000256" key="5">
    <source>
        <dbReference type="ARBA" id="ARBA00023204"/>
    </source>
</evidence>
<dbReference type="GO" id="GO:0003677">
    <property type="term" value="F:DNA binding"/>
    <property type="evidence" value="ECO:0007669"/>
    <property type="project" value="InterPro"/>
</dbReference>
<organism evidence="9 10">
    <name type="scientific">Phellinidium pouzarii</name>
    <dbReference type="NCBI Taxonomy" id="167371"/>
    <lineage>
        <taxon>Eukaryota</taxon>
        <taxon>Fungi</taxon>
        <taxon>Dikarya</taxon>
        <taxon>Basidiomycota</taxon>
        <taxon>Agaricomycotina</taxon>
        <taxon>Agaricomycetes</taxon>
        <taxon>Hymenochaetales</taxon>
        <taxon>Hymenochaetaceae</taxon>
        <taxon>Phellinidium</taxon>
    </lineage>
</organism>
<name>A0A4S4L421_9AGAM</name>
<evidence type="ECO:0000313" key="10">
    <source>
        <dbReference type="Proteomes" id="UP000308199"/>
    </source>
</evidence>
<feature type="domain" description="UBZ4-type" evidence="8">
    <location>
        <begin position="39"/>
        <end position="62"/>
    </location>
</feature>
<keyword evidence="4" id="KW-0862">Zinc</keyword>
<evidence type="ECO:0000256" key="7">
    <source>
        <dbReference type="SAM" id="MobiDB-lite"/>
    </source>
</evidence>
<comment type="caution">
    <text evidence="9">The sequence shown here is derived from an EMBL/GenBank/DDBJ whole genome shotgun (WGS) entry which is preliminary data.</text>
</comment>
<dbReference type="GO" id="GO:0016567">
    <property type="term" value="P:protein ubiquitination"/>
    <property type="evidence" value="ECO:0007669"/>
    <property type="project" value="TreeGrafter"/>
</dbReference>
<dbReference type="GO" id="GO:0006281">
    <property type="term" value="P:DNA repair"/>
    <property type="evidence" value="ECO:0007669"/>
    <property type="project" value="UniProtKB-KW"/>
</dbReference>
<dbReference type="InterPro" id="IPR006642">
    <property type="entry name" value="Rad18_UBZ4"/>
</dbReference>
<keyword evidence="10" id="KW-1185">Reference proteome</keyword>
<evidence type="ECO:0000256" key="6">
    <source>
        <dbReference type="SAM" id="Coils"/>
    </source>
</evidence>
<evidence type="ECO:0000256" key="2">
    <source>
        <dbReference type="ARBA" id="ARBA00022763"/>
    </source>
</evidence>
<evidence type="ECO:0000256" key="1">
    <source>
        <dbReference type="ARBA" id="ARBA00022723"/>
    </source>
</evidence>
<dbReference type="GO" id="GO:0061630">
    <property type="term" value="F:ubiquitin protein ligase activity"/>
    <property type="evidence" value="ECO:0007669"/>
    <property type="project" value="TreeGrafter"/>
</dbReference>
<feature type="domain" description="UBZ4-type" evidence="8">
    <location>
        <begin position="152"/>
        <end position="177"/>
    </location>
</feature>
<evidence type="ECO:0000259" key="8">
    <source>
        <dbReference type="SMART" id="SM00734"/>
    </source>
</evidence>
<dbReference type="SMART" id="SM00734">
    <property type="entry name" value="ZnF_Rad18"/>
    <property type="match status" value="2"/>
</dbReference>